<dbReference type="Gene3D" id="1.10.10.10">
    <property type="entry name" value="Winged helix-like DNA-binding domain superfamily/Winged helix DNA-binding domain"/>
    <property type="match status" value="1"/>
</dbReference>
<sequence>MRKIVPLAELRARKLHERMRKDLPPPNVTRWVASRKAAVVAAVDSGAITEDEVCARYDLSAEELALWRDSFAKHGPHALLVTKLKHFRNTP</sequence>
<dbReference type="InterPro" id="IPR010921">
    <property type="entry name" value="Trp_repressor/repl_initiator"/>
</dbReference>
<reference evidence="1 2" key="1">
    <citation type="submission" date="2020-02" db="EMBL/GenBank/DDBJ databases">
        <title>complete genome sequence of Rhodobacteraceae bacterium.</title>
        <authorList>
            <person name="Park J."/>
            <person name="Kim Y.-S."/>
            <person name="Kim K.-H."/>
        </authorList>
    </citation>
    <scope>NUCLEOTIDE SEQUENCE [LARGE SCALE GENOMIC DNA]</scope>
    <source>
        <strain evidence="1 2">RR4-56</strain>
    </source>
</reference>
<dbReference type="RefSeq" id="WP_165095702.1">
    <property type="nucleotide sequence ID" value="NZ_CP049056.1"/>
</dbReference>
<dbReference type="KEGG" id="hdh:G5B40_04765"/>
<dbReference type="GO" id="GO:0043565">
    <property type="term" value="F:sequence-specific DNA binding"/>
    <property type="evidence" value="ECO:0007669"/>
    <property type="project" value="InterPro"/>
</dbReference>
<dbReference type="InterPro" id="IPR036388">
    <property type="entry name" value="WH-like_DNA-bd_sf"/>
</dbReference>
<keyword evidence="2" id="KW-1185">Reference proteome</keyword>
<evidence type="ECO:0000313" key="1">
    <source>
        <dbReference type="EMBL" id="QIE54816.1"/>
    </source>
</evidence>
<dbReference type="Proteomes" id="UP000503336">
    <property type="component" value="Chromosome"/>
</dbReference>
<accession>A0A7L5BX46</accession>
<proteinExistence type="predicted"/>
<dbReference type="EMBL" id="CP049056">
    <property type="protein sequence ID" value="QIE54816.1"/>
    <property type="molecule type" value="Genomic_DNA"/>
</dbReference>
<dbReference type="InterPro" id="IPR009534">
    <property type="entry name" value="DUF1153"/>
</dbReference>
<protein>
    <submittedName>
        <fullName evidence="1">DUF1153 domain-containing protein</fullName>
    </submittedName>
</protein>
<organism evidence="1 2">
    <name type="scientific">Pikeienuella piscinae</name>
    <dbReference type="NCBI Taxonomy" id="2748098"/>
    <lineage>
        <taxon>Bacteria</taxon>
        <taxon>Pseudomonadati</taxon>
        <taxon>Pseudomonadota</taxon>
        <taxon>Alphaproteobacteria</taxon>
        <taxon>Rhodobacterales</taxon>
        <taxon>Paracoccaceae</taxon>
        <taxon>Pikeienuella</taxon>
    </lineage>
</organism>
<dbReference type="SUPFAM" id="SSF48295">
    <property type="entry name" value="TrpR-like"/>
    <property type="match status" value="1"/>
</dbReference>
<gene>
    <name evidence="1" type="ORF">G5B40_04765</name>
</gene>
<dbReference type="AlphaFoldDB" id="A0A7L5BX46"/>
<evidence type="ECO:0000313" key="2">
    <source>
        <dbReference type="Proteomes" id="UP000503336"/>
    </source>
</evidence>
<name>A0A7L5BX46_9RHOB</name>
<dbReference type="Pfam" id="PF06627">
    <property type="entry name" value="DUF1153"/>
    <property type="match status" value="1"/>
</dbReference>